<evidence type="ECO:0000256" key="1">
    <source>
        <dbReference type="SAM" id="MobiDB-lite"/>
    </source>
</evidence>
<evidence type="ECO:0000313" key="2">
    <source>
        <dbReference type="EMBL" id="MBE1558316.1"/>
    </source>
</evidence>
<feature type="region of interest" description="Disordered" evidence="1">
    <location>
        <begin position="1"/>
        <end position="44"/>
    </location>
</feature>
<reference evidence="2 3" key="1">
    <citation type="submission" date="2020-10" db="EMBL/GenBank/DDBJ databases">
        <title>Sequencing the genomes of 1000 actinobacteria strains.</title>
        <authorList>
            <person name="Klenk H.-P."/>
        </authorList>
    </citation>
    <scope>NUCLEOTIDE SEQUENCE [LARGE SCALE GENOMIC DNA]</scope>
    <source>
        <strain evidence="2 3">DSM 43748</strain>
    </source>
</reference>
<organism evidence="2 3">
    <name type="scientific">Nonomuraea africana</name>
    <dbReference type="NCBI Taxonomy" id="46171"/>
    <lineage>
        <taxon>Bacteria</taxon>
        <taxon>Bacillati</taxon>
        <taxon>Actinomycetota</taxon>
        <taxon>Actinomycetes</taxon>
        <taxon>Streptosporangiales</taxon>
        <taxon>Streptosporangiaceae</taxon>
        <taxon>Nonomuraea</taxon>
    </lineage>
</organism>
<dbReference type="RefSeq" id="WP_264083134.1">
    <property type="nucleotide sequence ID" value="NZ_BAAASY010000003.1"/>
</dbReference>
<evidence type="ECO:0000313" key="3">
    <source>
        <dbReference type="Proteomes" id="UP000661607"/>
    </source>
</evidence>
<protein>
    <submittedName>
        <fullName evidence="2">Uncharacterized protein</fullName>
    </submittedName>
</protein>
<comment type="caution">
    <text evidence="2">The sequence shown here is derived from an EMBL/GenBank/DDBJ whole genome shotgun (WGS) entry which is preliminary data.</text>
</comment>
<feature type="compositionally biased region" description="Polar residues" evidence="1">
    <location>
        <begin position="20"/>
        <end position="33"/>
    </location>
</feature>
<keyword evidence="3" id="KW-1185">Reference proteome</keyword>
<name>A0ABR9K8I1_9ACTN</name>
<proteinExistence type="predicted"/>
<accession>A0ABR9K8I1</accession>
<sequence length="44" mass="4406">MTLHQLAPSPVSAHAAADGANTTSTLPVFTQGTGARGGNRDRTA</sequence>
<dbReference type="Proteomes" id="UP000661607">
    <property type="component" value="Unassembled WGS sequence"/>
</dbReference>
<dbReference type="EMBL" id="JADBEF010000001">
    <property type="protein sequence ID" value="MBE1558316.1"/>
    <property type="molecule type" value="Genomic_DNA"/>
</dbReference>
<gene>
    <name evidence="2" type="ORF">H4W81_001095</name>
</gene>